<gene>
    <name evidence="2" type="ORF">UFOVP261_39</name>
</gene>
<organism evidence="2">
    <name type="scientific">uncultured Caudovirales phage</name>
    <dbReference type="NCBI Taxonomy" id="2100421"/>
    <lineage>
        <taxon>Viruses</taxon>
        <taxon>Duplodnaviria</taxon>
        <taxon>Heunggongvirae</taxon>
        <taxon>Uroviricota</taxon>
        <taxon>Caudoviricetes</taxon>
        <taxon>Peduoviridae</taxon>
        <taxon>Maltschvirus</taxon>
        <taxon>Maltschvirus maltsch</taxon>
    </lineage>
</organism>
<dbReference type="Pfam" id="PF09718">
    <property type="entry name" value="Tape_meas_lam_C"/>
    <property type="match status" value="1"/>
</dbReference>
<sequence length="641" mass="69756">MANIIAGLGAQLGLDTTEFKKGISEAKGSLKEFKEYLPEALSIAAFVEMTHAAMEFSNKIVETAKANEVATASILELSKALEENGGSANETGKIYSGFTTKLEAAIQGNAKAQESFLKLGVSLDDLRRLSEQELFEKTITGLSKMDDVAQRNGLAFQTLGKAIRGVDIKGLAETLEETKGTMDKYAHAVEQAHELSLKLEASGRRLSLMFTDAFLPTLNAVYDSFTKSGSAMEMFFGYLKSGAQLVGIFVEASVTALQHLWSTVKLLAKDLYALFDFRSYTQGTFFEKLSSNLKDFTAEWSADSDSYMEAVKKIQQANEVISKKPEAFSGNRTVTLSNAKDILNANQLNELYQKRAQIALQILTSQEAGKQATKNQMEMETELMKVVEERNKALDDVAKRINAADSTTAAGRQLIAVLKKQEDQIQQTYGTFILKTKEAVEANQKLREDFWHGWDQAFNQYKESAKNAADYGKESFNVVVNSMTSALENFAKTGKLNFADMIRNMIMGIIQLQIQMQAVKATSSLFSFMGFSGGSGTPAPVESKSFVPVGTGSAGGGDLSAGQASIVGENGPEIIVPRGASTIIPNHLTGSMGGTNQTINNYNIQAIDTKSFEDRIYGSSGAIWAANQYATKNIATTRSRT</sequence>
<proteinExistence type="predicted"/>
<dbReference type="EMBL" id="LR796262">
    <property type="protein sequence ID" value="CAB4132596.1"/>
    <property type="molecule type" value="Genomic_DNA"/>
</dbReference>
<evidence type="ECO:0000259" key="1">
    <source>
        <dbReference type="Pfam" id="PF09718"/>
    </source>
</evidence>
<dbReference type="InterPro" id="IPR006431">
    <property type="entry name" value="Phage_tape_meas_C"/>
</dbReference>
<evidence type="ECO:0000313" key="2">
    <source>
        <dbReference type="EMBL" id="CAB4132596.1"/>
    </source>
</evidence>
<protein>
    <submittedName>
        <fullName evidence="2">Bacteriophage lambda, GpH, tail tape measure, C-terminal</fullName>
    </submittedName>
</protein>
<feature type="domain" description="Bacteriophage tail tape measure C-terminal" evidence="1">
    <location>
        <begin position="451"/>
        <end position="521"/>
    </location>
</feature>
<reference evidence="2" key="1">
    <citation type="submission" date="2020-04" db="EMBL/GenBank/DDBJ databases">
        <authorList>
            <person name="Chiriac C."/>
            <person name="Salcher M."/>
            <person name="Ghai R."/>
            <person name="Kavagutti S V."/>
        </authorList>
    </citation>
    <scope>NUCLEOTIDE SEQUENCE</scope>
</reference>
<name>A0A6J5LHG5_9CAUD</name>
<accession>A0A6J5LHG5</accession>